<proteinExistence type="predicted"/>
<gene>
    <name evidence="1" type="ORF">ACFQ13_14145</name>
</gene>
<dbReference type="EMBL" id="JBHTKM010000063">
    <property type="protein sequence ID" value="MFD1017064.1"/>
    <property type="molecule type" value="Genomic_DNA"/>
</dbReference>
<reference evidence="2" key="1">
    <citation type="journal article" date="2019" name="Int. J. Syst. Evol. Microbiol.">
        <title>The Global Catalogue of Microorganisms (GCM) 10K type strain sequencing project: providing services to taxonomists for standard genome sequencing and annotation.</title>
        <authorList>
            <consortium name="The Broad Institute Genomics Platform"/>
            <consortium name="The Broad Institute Genome Sequencing Center for Infectious Disease"/>
            <person name="Wu L."/>
            <person name="Ma J."/>
        </authorList>
    </citation>
    <scope>NUCLEOTIDE SEQUENCE [LARGE SCALE GENOMIC DNA]</scope>
    <source>
        <strain evidence="2">CCUG 56098</strain>
    </source>
</reference>
<dbReference type="RefSeq" id="WP_386118438.1">
    <property type="nucleotide sequence ID" value="NZ_JBHTKM010000063.1"/>
</dbReference>
<comment type="caution">
    <text evidence="1">The sequence shown here is derived from an EMBL/GenBank/DDBJ whole genome shotgun (WGS) entry which is preliminary data.</text>
</comment>
<keyword evidence="2" id="KW-1185">Reference proteome</keyword>
<name>A0ABW3KXU6_9FLAO</name>
<protein>
    <submittedName>
        <fullName evidence="1">Uncharacterized protein</fullName>
    </submittedName>
</protein>
<evidence type="ECO:0000313" key="2">
    <source>
        <dbReference type="Proteomes" id="UP001597086"/>
    </source>
</evidence>
<evidence type="ECO:0000313" key="1">
    <source>
        <dbReference type="EMBL" id="MFD1017064.1"/>
    </source>
</evidence>
<sequence>MSKVIVLTGARGILYSTSAIARAKQDHKIAVLQLKKSSRQCC</sequence>
<accession>A0ABW3KXU6</accession>
<organism evidence="1 2">
    <name type="scientific">Winogradskyella rapida</name>
    <dbReference type="NCBI Taxonomy" id="549701"/>
    <lineage>
        <taxon>Bacteria</taxon>
        <taxon>Pseudomonadati</taxon>
        <taxon>Bacteroidota</taxon>
        <taxon>Flavobacteriia</taxon>
        <taxon>Flavobacteriales</taxon>
        <taxon>Flavobacteriaceae</taxon>
        <taxon>Winogradskyella</taxon>
    </lineage>
</organism>
<dbReference type="Proteomes" id="UP001597086">
    <property type="component" value="Unassembled WGS sequence"/>
</dbReference>